<evidence type="ECO:0000313" key="3">
    <source>
        <dbReference type="EMBL" id="TPG33758.1"/>
    </source>
</evidence>
<sequence length="140" mass="13607">MKKILGLGAAALFVPAAIASAALFAPGVAGASPGGNNSMNVVGEPYFKAVTILKSQGYRATFGGSFGSDLPQSQCIVSQQKATSKKMILMLDCTQAAGQEAAANAPASPGSGVAPGGTAPTPGNGQGTYGSPIGVPIPVG</sequence>
<accession>A0A502E7Q2</accession>
<evidence type="ECO:0008006" key="5">
    <source>
        <dbReference type="Google" id="ProtNLM"/>
    </source>
</evidence>
<keyword evidence="4" id="KW-1185">Reference proteome</keyword>
<dbReference type="OrthoDB" id="4730955at2"/>
<dbReference type="EMBL" id="RCZG01000005">
    <property type="protein sequence ID" value="TPG33758.1"/>
    <property type="molecule type" value="Genomic_DNA"/>
</dbReference>
<feature type="chain" id="PRO_5021218935" description="PASTA domain-containing protein" evidence="2">
    <location>
        <begin position="32"/>
        <end position="140"/>
    </location>
</feature>
<comment type="caution">
    <text evidence="3">The sequence shown here is derived from an EMBL/GenBank/DDBJ whole genome shotgun (WGS) entry which is preliminary data.</text>
</comment>
<evidence type="ECO:0000256" key="2">
    <source>
        <dbReference type="SAM" id="SignalP"/>
    </source>
</evidence>
<feature type="region of interest" description="Disordered" evidence="1">
    <location>
        <begin position="101"/>
        <end position="140"/>
    </location>
</feature>
<organism evidence="3 4">
    <name type="scientific">Mycolicibacterium hodleri</name>
    <dbReference type="NCBI Taxonomy" id="49897"/>
    <lineage>
        <taxon>Bacteria</taxon>
        <taxon>Bacillati</taxon>
        <taxon>Actinomycetota</taxon>
        <taxon>Actinomycetes</taxon>
        <taxon>Mycobacteriales</taxon>
        <taxon>Mycobacteriaceae</taxon>
        <taxon>Mycolicibacterium</taxon>
    </lineage>
</organism>
<gene>
    <name evidence="3" type="ORF">EAH80_16100</name>
</gene>
<feature type="compositionally biased region" description="Low complexity" evidence="1">
    <location>
        <begin position="101"/>
        <end position="123"/>
    </location>
</feature>
<keyword evidence="2" id="KW-0732">Signal</keyword>
<evidence type="ECO:0000313" key="4">
    <source>
        <dbReference type="Proteomes" id="UP000320095"/>
    </source>
</evidence>
<reference evidence="3 4" key="1">
    <citation type="journal article" date="2019" name="Environ. Microbiol.">
        <title>Species interactions and distinct microbial communities in high Arctic permafrost affected cryosols are associated with the CH4 and CO2 gas fluxes.</title>
        <authorList>
            <person name="Altshuler I."/>
            <person name="Hamel J."/>
            <person name="Turney S."/>
            <person name="Magnuson E."/>
            <person name="Levesque R."/>
            <person name="Greer C."/>
            <person name="Whyte L.G."/>
        </authorList>
    </citation>
    <scope>NUCLEOTIDE SEQUENCE [LARGE SCALE GENOMIC DNA]</scope>
    <source>
        <strain evidence="3 4">S5.20</strain>
    </source>
</reference>
<protein>
    <recommendedName>
        <fullName evidence="5">PASTA domain-containing protein</fullName>
    </recommendedName>
</protein>
<name>A0A502E7Q2_9MYCO</name>
<dbReference type="RefSeq" id="WP_140692727.1">
    <property type="nucleotide sequence ID" value="NZ_RCZG01000005.1"/>
</dbReference>
<dbReference type="AlphaFoldDB" id="A0A502E7Q2"/>
<proteinExistence type="predicted"/>
<dbReference type="Proteomes" id="UP000320095">
    <property type="component" value="Unassembled WGS sequence"/>
</dbReference>
<evidence type="ECO:0000256" key="1">
    <source>
        <dbReference type="SAM" id="MobiDB-lite"/>
    </source>
</evidence>
<feature type="signal peptide" evidence="2">
    <location>
        <begin position="1"/>
        <end position="31"/>
    </location>
</feature>